<dbReference type="AlphaFoldDB" id="A0A3L6NIZ1"/>
<keyword evidence="1" id="KW-0732">Signal</keyword>
<proteinExistence type="predicted"/>
<comment type="caution">
    <text evidence="2">The sequence shown here is derived from an EMBL/GenBank/DDBJ whole genome shotgun (WGS) entry which is preliminary data.</text>
</comment>
<organism evidence="2 3">
    <name type="scientific">Fusarium oxysporum f. sp. cepae</name>
    <dbReference type="NCBI Taxonomy" id="396571"/>
    <lineage>
        <taxon>Eukaryota</taxon>
        <taxon>Fungi</taxon>
        <taxon>Dikarya</taxon>
        <taxon>Ascomycota</taxon>
        <taxon>Pezizomycotina</taxon>
        <taxon>Sordariomycetes</taxon>
        <taxon>Hypocreomycetidae</taxon>
        <taxon>Hypocreales</taxon>
        <taxon>Nectriaceae</taxon>
        <taxon>Fusarium</taxon>
        <taxon>Fusarium oxysporum species complex</taxon>
    </lineage>
</organism>
<protein>
    <submittedName>
        <fullName evidence="2">Uncharacterized protein</fullName>
    </submittedName>
</protein>
<dbReference type="Proteomes" id="UP000270866">
    <property type="component" value="Unassembled WGS sequence"/>
</dbReference>
<name>A0A3L6NIZ1_FUSOX</name>
<evidence type="ECO:0000256" key="1">
    <source>
        <dbReference type="SAM" id="SignalP"/>
    </source>
</evidence>
<feature type="chain" id="PRO_5018330436" evidence="1">
    <location>
        <begin position="16"/>
        <end position="43"/>
    </location>
</feature>
<evidence type="ECO:0000313" key="2">
    <source>
        <dbReference type="EMBL" id="RKK17684.1"/>
    </source>
</evidence>
<evidence type="ECO:0000313" key="3">
    <source>
        <dbReference type="Proteomes" id="UP000270866"/>
    </source>
</evidence>
<accession>A0A3L6NIZ1</accession>
<feature type="signal peptide" evidence="1">
    <location>
        <begin position="1"/>
        <end position="15"/>
    </location>
</feature>
<reference evidence="2 3" key="1">
    <citation type="journal article" date="2018" name="Sci. Rep.">
        <title>Characterisation of pathogen-specific regions and novel effector candidates in Fusarium oxysporum f. sp. cepae.</title>
        <authorList>
            <person name="Armitage A.D."/>
            <person name="Taylor A."/>
            <person name="Sobczyk M.K."/>
            <person name="Baxter L."/>
            <person name="Greenfield B.P."/>
            <person name="Bates H.J."/>
            <person name="Wilson F."/>
            <person name="Jackson A.C."/>
            <person name="Ott S."/>
            <person name="Harrison R.J."/>
            <person name="Clarkson J.P."/>
        </authorList>
    </citation>
    <scope>NUCLEOTIDE SEQUENCE [LARGE SCALE GENOMIC DNA]</scope>
    <source>
        <strain evidence="2 3">FoC_Fus2</strain>
    </source>
</reference>
<sequence>MKLSCLLCVSMSASAGSLTAGERCTATRQPQFSSALWLLDRML</sequence>
<gene>
    <name evidence="2" type="ORF">BFJ65_g8013</name>
</gene>
<dbReference type="EMBL" id="MRCU01000005">
    <property type="protein sequence ID" value="RKK17684.1"/>
    <property type="molecule type" value="Genomic_DNA"/>
</dbReference>